<protein>
    <submittedName>
        <fullName evidence="1">Uncharacterized protein</fullName>
    </submittedName>
</protein>
<comment type="caution">
    <text evidence="1">The sequence shown here is derived from an EMBL/GenBank/DDBJ whole genome shotgun (WGS) entry which is preliminary data.</text>
</comment>
<reference evidence="1" key="1">
    <citation type="journal article" date="2023" name="Genome Biol. Evol.">
        <title>First Whole Genome Sequence and Flow Cytometry Genome Size Data for the Lichen-Forming Fungus Ramalina farinacea (Ascomycota).</title>
        <authorList>
            <person name="Llewellyn T."/>
            <person name="Mian S."/>
            <person name="Hill R."/>
            <person name="Leitch I.J."/>
            <person name="Gaya E."/>
        </authorList>
    </citation>
    <scope>NUCLEOTIDE SEQUENCE</scope>
    <source>
        <strain evidence="1">LIQ254RAFAR</strain>
    </source>
</reference>
<evidence type="ECO:0000313" key="2">
    <source>
        <dbReference type="Proteomes" id="UP001161017"/>
    </source>
</evidence>
<sequence length="233" mass="25055">MKLQLSSDKLYVCFLVARLVSSIPLVPQSTTQFPPLPFPADEDISSCQFIPTTKSPTQPWHDASFEPTDDDNLGAGLANQSLPLLPSSDQALAPAAIAVTRKRDARTTAASNTTTNAVLCTTIAAFTFNSLLLPPPPNTYKTRPRLTLDPGSYVLSFTNSKSVSRVAVDTAIDGHHSAISIRAFDNVASGTVIFSLRQTVEVRFHFLWAPAASQAIRDRVTSGEVALFRIGPG</sequence>
<proteinExistence type="predicted"/>
<keyword evidence="2" id="KW-1185">Reference proteome</keyword>
<dbReference type="EMBL" id="JAPUFD010000014">
    <property type="protein sequence ID" value="MDI1491280.1"/>
    <property type="molecule type" value="Genomic_DNA"/>
</dbReference>
<dbReference type="AlphaFoldDB" id="A0AA43TYS9"/>
<organism evidence="1 2">
    <name type="scientific">Ramalina farinacea</name>
    <dbReference type="NCBI Taxonomy" id="258253"/>
    <lineage>
        <taxon>Eukaryota</taxon>
        <taxon>Fungi</taxon>
        <taxon>Dikarya</taxon>
        <taxon>Ascomycota</taxon>
        <taxon>Pezizomycotina</taxon>
        <taxon>Lecanoromycetes</taxon>
        <taxon>OSLEUM clade</taxon>
        <taxon>Lecanoromycetidae</taxon>
        <taxon>Lecanorales</taxon>
        <taxon>Lecanorineae</taxon>
        <taxon>Ramalinaceae</taxon>
        <taxon>Ramalina</taxon>
    </lineage>
</organism>
<gene>
    <name evidence="1" type="ORF">OHK93_002489</name>
</gene>
<accession>A0AA43TYS9</accession>
<dbReference type="Proteomes" id="UP001161017">
    <property type="component" value="Unassembled WGS sequence"/>
</dbReference>
<name>A0AA43TYS9_9LECA</name>
<evidence type="ECO:0000313" key="1">
    <source>
        <dbReference type="EMBL" id="MDI1491280.1"/>
    </source>
</evidence>